<name>A0A507DX62_9FUNG</name>
<dbReference type="Pfam" id="PF17862">
    <property type="entry name" value="AAA_lid_3"/>
    <property type="match status" value="1"/>
</dbReference>
<dbReference type="EMBL" id="QEAQ01000096">
    <property type="protein sequence ID" value="TPX55765.1"/>
    <property type="molecule type" value="Genomic_DNA"/>
</dbReference>
<comment type="caution">
    <text evidence="4">The sequence shown here is derived from an EMBL/GenBank/DDBJ whole genome shotgun (WGS) entry which is preliminary data.</text>
</comment>
<evidence type="ECO:0000313" key="5">
    <source>
        <dbReference type="Proteomes" id="UP000318582"/>
    </source>
</evidence>
<dbReference type="GO" id="GO:0016887">
    <property type="term" value="F:ATP hydrolysis activity"/>
    <property type="evidence" value="ECO:0007669"/>
    <property type="project" value="InterPro"/>
</dbReference>
<dbReference type="Pfam" id="PF00004">
    <property type="entry name" value="AAA"/>
    <property type="match status" value="2"/>
</dbReference>
<dbReference type="SMART" id="SM00382">
    <property type="entry name" value="AAA"/>
    <property type="match status" value="2"/>
</dbReference>
<evidence type="ECO:0000256" key="2">
    <source>
        <dbReference type="ARBA" id="ARBA00022840"/>
    </source>
</evidence>
<dbReference type="InterPro" id="IPR003959">
    <property type="entry name" value="ATPase_AAA_core"/>
</dbReference>
<dbReference type="InterPro" id="IPR050168">
    <property type="entry name" value="AAA_ATPase_domain"/>
</dbReference>
<dbReference type="FunFam" id="3.40.50.300:FF:001921">
    <property type="entry name" value="AAA ATPase domain-containing protein"/>
    <property type="match status" value="1"/>
</dbReference>
<dbReference type="SUPFAM" id="SSF52540">
    <property type="entry name" value="P-loop containing nucleoside triphosphate hydrolases"/>
    <property type="match status" value="2"/>
</dbReference>
<accession>A0A507DX62</accession>
<reference evidence="4 5" key="1">
    <citation type="journal article" date="2019" name="Sci. Rep.">
        <title>Comparative genomics of chytrid fungi reveal insights into the obligate biotrophic and pathogenic lifestyle of Synchytrium endobioticum.</title>
        <authorList>
            <person name="van de Vossenberg B.T.L.H."/>
            <person name="Warris S."/>
            <person name="Nguyen H.D.T."/>
            <person name="van Gent-Pelzer M.P.E."/>
            <person name="Joly D.L."/>
            <person name="van de Geest H.C."/>
            <person name="Bonants P.J.M."/>
            <person name="Smith D.S."/>
            <person name="Levesque C.A."/>
            <person name="van der Lee T.A.J."/>
        </authorList>
    </citation>
    <scope>NUCLEOTIDE SEQUENCE [LARGE SCALE GENOMIC DNA]</scope>
    <source>
        <strain evidence="4 5">CBS 809.83</strain>
    </source>
</reference>
<protein>
    <recommendedName>
        <fullName evidence="3">AAA+ ATPase domain-containing protein</fullName>
    </recommendedName>
</protein>
<dbReference type="CDD" id="cd19481">
    <property type="entry name" value="RecA-like_protease"/>
    <property type="match status" value="1"/>
</dbReference>
<keyword evidence="2" id="KW-0067">ATP-binding</keyword>
<dbReference type="PANTHER" id="PTHR23077">
    <property type="entry name" value="AAA-FAMILY ATPASE"/>
    <property type="match status" value="1"/>
</dbReference>
<feature type="domain" description="AAA+ ATPase" evidence="3">
    <location>
        <begin position="538"/>
        <end position="682"/>
    </location>
</feature>
<proteinExistence type="predicted"/>
<dbReference type="Gene3D" id="3.40.50.300">
    <property type="entry name" value="P-loop containing nucleotide triphosphate hydrolases"/>
    <property type="match status" value="2"/>
</dbReference>
<dbReference type="InterPro" id="IPR041569">
    <property type="entry name" value="AAA_lid_3"/>
</dbReference>
<dbReference type="Proteomes" id="UP000318582">
    <property type="component" value="Unassembled WGS sequence"/>
</dbReference>
<dbReference type="InterPro" id="IPR027417">
    <property type="entry name" value="P-loop_NTPase"/>
</dbReference>
<dbReference type="GO" id="GO:0005737">
    <property type="term" value="C:cytoplasm"/>
    <property type="evidence" value="ECO:0007669"/>
    <property type="project" value="TreeGrafter"/>
</dbReference>
<keyword evidence="1" id="KW-0547">Nucleotide-binding</keyword>
<dbReference type="InterPro" id="IPR003593">
    <property type="entry name" value="AAA+_ATPase"/>
</dbReference>
<evidence type="ECO:0000259" key="3">
    <source>
        <dbReference type="SMART" id="SM00382"/>
    </source>
</evidence>
<dbReference type="GO" id="GO:0005524">
    <property type="term" value="F:ATP binding"/>
    <property type="evidence" value="ECO:0007669"/>
    <property type="project" value="UniProtKB-KW"/>
</dbReference>
<dbReference type="STRING" id="109895.A0A507DX62"/>
<keyword evidence="5" id="KW-1185">Reference proteome</keyword>
<dbReference type="Gene3D" id="1.10.8.60">
    <property type="match status" value="2"/>
</dbReference>
<gene>
    <name evidence="4" type="ORF">PhCBS80983_g05045</name>
</gene>
<dbReference type="AlphaFoldDB" id="A0A507DX62"/>
<dbReference type="PANTHER" id="PTHR23077:SF27">
    <property type="entry name" value="ATPASE FAMILY GENE 2 PROTEIN HOMOLOG A"/>
    <property type="match status" value="1"/>
</dbReference>
<evidence type="ECO:0000256" key="1">
    <source>
        <dbReference type="ARBA" id="ARBA00022741"/>
    </source>
</evidence>
<sequence length="761" mass="82947">MSEKTLAIQQVIRDCTDNIVYLPRNCTFHGLKLKSGFALELQKECLARTVLNEEKANVQFVKVRLCSFADGVTPGRYANAVKGRCRLTAAVAIALGCKEGDAVNVLRAVNPISVPRAKTVFLYRDNHISASARKLAAQGSTAFDARLVRQAALGGYGAPGQMLSQYPNGPPMYRISAVIPSGENETTDEVVLMDQDTQYLLQEPPPVRASQKQPMASQPEWLEGISRRVAGMDAVAIRMMIALSSSVESVTSICHLNEYPNLRPQLVSGLILNGRPGVGKSTLARAVAEHSGLAFDFVKCADLLQFSEGDAELYFANLFENANAGQHKIIILDEIDAIAAKMTGNQINNGPASKIYSVLLSLIDGRLASHQHPSDAAEGITFVIAITNRLHVLDTDLLRSGRLSTVIETDVVDARQRLCILQHICKELPIDPIAKSDILETVSDITHGFVGADLESLCHTAVSYWQQHHPNDAHLSLADFTEALKLTKPASFQELSSHIPRKNFSDLFGLDDVIHLVQTSVLRPFTNLDKYTVMGITAPRGVLLHGPAGVGKSVLSYALVQEAGFNCVYVDGPKIRSKVVGESEQNIARIFAQARANAPCILLIDQIDMLVPSRGMDTSSENTGERIVTCFLVEMDGVMSRSAQSYNTTVFIVGVTNRPHIVDPAILRPGRLDQHIFVPAPGKEARRAIYKGFLANMPNTLTDEDVERLAEESEGYTGADIESICREAALLRLRADLSSQTITDEDVQSAMKTVRRSHSAS</sequence>
<feature type="domain" description="AAA+ ATPase" evidence="3">
    <location>
        <begin position="266"/>
        <end position="413"/>
    </location>
</feature>
<organism evidence="4 5">
    <name type="scientific">Powellomyces hirtus</name>
    <dbReference type="NCBI Taxonomy" id="109895"/>
    <lineage>
        <taxon>Eukaryota</taxon>
        <taxon>Fungi</taxon>
        <taxon>Fungi incertae sedis</taxon>
        <taxon>Chytridiomycota</taxon>
        <taxon>Chytridiomycota incertae sedis</taxon>
        <taxon>Chytridiomycetes</taxon>
        <taxon>Spizellomycetales</taxon>
        <taxon>Powellomycetaceae</taxon>
        <taxon>Powellomyces</taxon>
    </lineage>
</organism>
<evidence type="ECO:0000313" key="4">
    <source>
        <dbReference type="EMBL" id="TPX55765.1"/>
    </source>
</evidence>